<proteinExistence type="inferred from homology"/>
<evidence type="ECO:0000259" key="10">
    <source>
        <dbReference type="Pfam" id="PF02784"/>
    </source>
</evidence>
<feature type="binding site" evidence="5">
    <location>
        <position position="316"/>
    </location>
    <ligand>
        <name>substrate</name>
    </ligand>
</feature>
<dbReference type="InterPro" id="IPR000183">
    <property type="entry name" value="Orn/DAP/Arg_de-COase"/>
</dbReference>
<evidence type="ECO:0000256" key="7">
    <source>
        <dbReference type="PIRSR" id="PIRSR600183-50"/>
    </source>
</evidence>
<feature type="binding site" evidence="5">
    <location>
        <begin position="277"/>
        <end position="280"/>
    </location>
    <ligand>
        <name>pyridoxal 5'-phosphate</name>
        <dbReference type="ChEBI" id="CHEBI:597326"/>
    </ligand>
</feature>
<evidence type="ECO:0000256" key="1">
    <source>
        <dbReference type="ARBA" id="ARBA00001933"/>
    </source>
</evidence>
<keyword evidence="12" id="KW-1185">Reference proteome</keyword>
<keyword evidence="4 5" id="KW-0456">Lyase</keyword>
<feature type="binding site" evidence="5">
    <location>
        <position position="234"/>
    </location>
    <ligand>
        <name>pyridoxal 5'-phosphate</name>
        <dbReference type="ChEBI" id="CHEBI:597326"/>
    </ligand>
</feature>
<name>A0A846QKI7_9BACT</name>
<feature type="binding site" evidence="5">
    <location>
        <position position="320"/>
    </location>
    <ligand>
        <name>substrate</name>
    </ligand>
</feature>
<evidence type="ECO:0000256" key="6">
    <source>
        <dbReference type="NCBIfam" id="TIGR01048"/>
    </source>
</evidence>
<evidence type="ECO:0000256" key="4">
    <source>
        <dbReference type="ARBA" id="ARBA00023239"/>
    </source>
</evidence>
<dbReference type="SUPFAM" id="SSF50621">
    <property type="entry name" value="Alanine racemase C-terminal domain-like"/>
    <property type="match status" value="1"/>
</dbReference>
<dbReference type="UniPathway" id="UPA00034">
    <property type="reaction ID" value="UER00027"/>
</dbReference>
<keyword evidence="5" id="KW-0028">Amino-acid biosynthesis</keyword>
<accession>A0A846QKI7</accession>
<keyword evidence="5 8" id="KW-0457">Lysine biosynthesis</keyword>
<dbReference type="GO" id="GO:0009089">
    <property type="term" value="P:lysine biosynthetic process via diaminopimelate"/>
    <property type="evidence" value="ECO:0007669"/>
    <property type="project" value="UniProtKB-UniRule"/>
</dbReference>
<dbReference type="EC" id="4.1.1.20" evidence="5 6"/>
<keyword evidence="2 5" id="KW-0210">Decarboxylase</keyword>
<dbReference type="InterPro" id="IPR022644">
    <property type="entry name" value="De-COase2_N"/>
</dbReference>
<dbReference type="SUPFAM" id="SSF51419">
    <property type="entry name" value="PLP-binding barrel"/>
    <property type="match status" value="1"/>
</dbReference>
<comment type="caution">
    <text evidence="11">The sequence shown here is derived from an EMBL/GenBank/DDBJ whole genome shotgun (WGS) entry which is preliminary data.</text>
</comment>
<reference evidence="11 12" key="1">
    <citation type="submission" date="2020-03" db="EMBL/GenBank/DDBJ databases">
        <title>Genomic Encyclopedia of Type Strains, Phase IV (KMG-IV): sequencing the most valuable type-strain genomes for metagenomic binning, comparative biology and taxonomic classification.</title>
        <authorList>
            <person name="Goeker M."/>
        </authorList>
    </citation>
    <scope>NUCLEOTIDE SEQUENCE [LARGE SCALE GENOMIC DNA]</scope>
    <source>
        <strain evidence="11 12">DSM 24233</strain>
    </source>
</reference>
<dbReference type="Pfam" id="PF00278">
    <property type="entry name" value="Orn_DAP_Arg_deC"/>
    <property type="match status" value="1"/>
</dbReference>
<comment type="similarity">
    <text evidence="5">Belongs to the Orn/Lys/Arg decarboxylase class-II family. LysA subfamily.</text>
</comment>
<dbReference type="InterPro" id="IPR002986">
    <property type="entry name" value="DAP_deCOOHase_LysA"/>
</dbReference>
<evidence type="ECO:0000313" key="11">
    <source>
        <dbReference type="EMBL" id="NJB67570.1"/>
    </source>
</evidence>
<evidence type="ECO:0000259" key="9">
    <source>
        <dbReference type="Pfam" id="PF00278"/>
    </source>
</evidence>
<feature type="domain" description="Orn/DAP/Arg decarboxylase 2 N-terminal" evidence="10">
    <location>
        <begin position="43"/>
        <end position="284"/>
    </location>
</feature>
<comment type="catalytic activity">
    <reaction evidence="5 8">
        <text>meso-2,6-diaminopimelate + H(+) = L-lysine + CO2</text>
        <dbReference type="Rhea" id="RHEA:15101"/>
        <dbReference type="ChEBI" id="CHEBI:15378"/>
        <dbReference type="ChEBI" id="CHEBI:16526"/>
        <dbReference type="ChEBI" id="CHEBI:32551"/>
        <dbReference type="ChEBI" id="CHEBI:57791"/>
        <dbReference type="EC" id="4.1.1.20"/>
    </reaction>
</comment>
<protein>
    <recommendedName>
        <fullName evidence="5 6">Diaminopimelate decarboxylase</fullName>
        <shortName evidence="5">DAP decarboxylase</shortName>
        <shortName evidence="5">DAPDC</shortName>
        <ecNumber evidence="5 6">4.1.1.20</ecNumber>
    </recommendedName>
</protein>
<organism evidence="11 12">
    <name type="scientific">Desulfobaculum xiamenense</name>
    <dbReference type="NCBI Taxonomy" id="995050"/>
    <lineage>
        <taxon>Bacteria</taxon>
        <taxon>Pseudomonadati</taxon>
        <taxon>Thermodesulfobacteriota</taxon>
        <taxon>Desulfovibrionia</taxon>
        <taxon>Desulfovibrionales</taxon>
        <taxon>Desulfovibrionaceae</taxon>
        <taxon>Desulfobaculum</taxon>
    </lineage>
</organism>
<keyword evidence="3 5" id="KW-0663">Pyridoxal phosphate</keyword>
<dbReference type="Gene3D" id="2.40.37.10">
    <property type="entry name" value="Lyase, Ornithine Decarboxylase, Chain A, domain 1"/>
    <property type="match status" value="1"/>
</dbReference>
<feature type="domain" description="Orn/DAP/Arg decarboxylase 2 C-terminal" evidence="9">
    <location>
        <begin position="35"/>
        <end position="376"/>
    </location>
</feature>
<dbReference type="CDD" id="cd06828">
    <property type="entry name" value="PLPDE_III_DapDC"/>
    <property type="match status" value="1"/>
</dbReference>
<feature type="binding site" evidence="5">
    <location>
        <position position="378"/>
    </location>
    <ligand>
        <name>substrate</name>
    </ligand>
</feature>
<dbReference type="PRINTS" id="PR01181">
    <property type="entry name" value="DAPDCRBXLASE"/>
</dbReference>
<dbReference type="NCBIfam" id="TIGR01048">
    <property type="entry name" value="lysA"/>
    <property type="match status" value="1"/>
</dbReference>
<feature type="modified residue" description="N6-(pyridoxal phosphate)lysine" evidence="5 7">
    <location>
        <position position="65"/>
    </location>
</feature>
<feature type="binding site" evidence="5">
    <location>
        <position position="280"/>
    </location>
    <ligand>
        <name>substrate</name>
    </ligand>
</feature>
<feature type="active site" description="Proton donor" evidence="7">
    <location>
        <position position="349"/>
    </location>
</feature>
<evidence type="ECO:0000256" key="8">
    <source>
        <dbReference type="RuleBase" id="RU003738"/>
    </source>
</evidence>
<gene>
    <name evidence="5" type="primary">lysA</name>
    <name evidence="11" type="ORF">GGQ74_001210</name>
</gene>
<dbReference type="InterPro" id="IPR029066">
    <property type="entry name" value="PLP-binding_barrel"/>
</dbReference>
<dbReference type="FunFam" id="3.20.20.10:FF:000003">
    <property type="entry name" value="Diaminopimelate decarboxylase"/>
    <property type="match status" value="1"/>
</dbReference>
<dbReference type="RefSeq" id="WP_167940615.1">
    <property type="nucleotide sequence ID" value="NZ_JAATJA010000001.1"/>
</dbReference>
<dbReference type="InterPro" id="IPR022643">
    <property type="entry name" value="De-COase2_C"/>
</dbReference>
<dbReference type="AlphaFoldDB" id="A0A846QKI7"/>
<comment type="cofactor">
    <cofactor evidence="1 5 7 8">
        <name>pyridoxal 5'-phosphate</name>
        <dbReference type="ChEBI" id="CHEBI:597326"/>
    </cofactor>
</comment>
<comment type="pathway">
    <text evidence="5 8">Amino-acid biosynthesis; L-lysine biosynthesis via DAP pathway; L-lysine from DL-2,6-diaminopimelate: step 1/1.</text>
</comment>
<evidence type="ECO:0000313" key="12">
    <source>
        <dbReference type="Proteomes" id="UP000580856"/>
    </source>
</evidence>
<evidence type="ECO:0000256" key="5">
    <source>
        <dbReference type="HAMAP-Rule" id="MF_02120"/>
    </source>
</evidence>
<comment type="function">
    <text evidence="5">Specifically catalyzes the decarboxylation of meso-diaminopimelate (meso-DAP) to L-lysine.</text>
</comment>
<feature type="binding site" evidence="5">
    <location>
        <position position="378"/>
    </location>
    <ligand>
        <name>pyridoxal 5'-phosphate</name>
        <dbReference type="ChEBI" id="CHEBI:597326"/>
    </ligand>
</feature>
<evidence type="ECO:0000256" key="3">
    <source>
        <dbReference type="ARBA" id="ARBA00022898"/>
    </source>
</evidence>
<dbReference type="GO" id="GO:0008836">
    <property type="term" value="F:diaminopimelate decarboxylase activity"/>
    <property type="evidence" value="ECO:0007669"/>
    <property type="project" value="UniProtKB-UniRule"/>
</dbReference>
<evidence type="ECO:0000256" key="2">
    <source>
        <dbReference type="ARBA" id="ARBA00022793"/>
    </source>
</evidence>
<dbReference type="GO" id="GO:0030170">
    <property type="term" value="F:pyridoxal phosphate binding"/>
    <property type="evidence" value="ECO:0007669"/>
    <property type="project" value="UniProtKB-UniRule"/>
</dbReference>
<dbReference type="PANTHER" id="PTHR43727:SF2">
    <property type="entry name" value="GROUP IV DECARBOXYLASE"/>
    <property type="match status" value="1"/>
</dbReference>
<feature type="binding site" evidence="5">
    <location>
        <position position="350"/>
    </location>
    <ligand>
        <name>substrate</name>
    </ligand>
</feature>
<dbReference type="EMBL" id="JAATJA010000001">
    <property type="protein sequence ID" value="NJB67570.1"/>
    <property type="molecule type" value="Genomic_DNA"/>
</dbReference>
<dbReference type="PRINTS" id="PR01179">
    <property type="entry name" value="ODADCRBXLASE"/>
</dbReference>
<dbReference type="Gene3D" id="3.20.20.10">
    <property type="entry name" value="Alanine racemase"/>
    <property type="match status" value="1"/>
</dbReference>
<dbReference type="Pfam" id="PF02784">
    <property type="entry name" value="Orn_Arg_deC_N"/>
    <property type="match status" value="1"/>
</dbReference>
<dbReference type="Proteomes" id="UP000580856">
    <property type="component" value="Unassembled WGS sequence"/>
</dbReference>
<comment type="subunit">
    <text evidence="5">Homodimer.</text>
</comment>
<dbReference type="InterPro" id="IPR009006">
    <property type="entry name" value="Ala_racemase/Decarboxylase_C"/>
</dbReference>
<sequence length="423" mass="45832">MSQTIQIHGGHTTRTAFFGSATPFELTSRYGSPLYVYNETILRQRCREIAHLVDYERFSVNFSAKSNSNPALLRIVRSEGLKADAMSPGEICMDLAAGFTPDDIFFISNNVSAQEFEFAADRGVRVSVDSLSQLELFGSVNPGGSVAVRLNPGVGAGHHKKVVTGGKETKFGIAPEDAETIADICARHRLTLRGINQHIGSLFMEGDAYLAAAARLLELAEGFGELDFIDFGGGFGVPYRKLDGQGRLDLAELGRGLTALIRDWTTRTGRKPEIMVEPGRYISAECGVLLGTVHAVKANGPTHFAGTDLGFNVLARPMLYDSHHDIELHRLGGEPLAEPTPVTVVGNICESGDIIARDRMLPAPRENDILAVLDAGAYGHAMSSNYNLRLRPAEVLVAADGSHSLIRRRDSLDDLLAPYRMAV</sequence>
<dbReference type="PANTHER" id="PTHR43727">
    <property type="entry name" value="DIAMINOPIMELATE DECARBOXYLASE"/>
    <property type="match status" value="1"/>
</dbReference>
<dbReference type="HAMAP" id="MF_02120">
    <property type="entry name" value="LysA"/>
    <property type="match status" value="1"/>
</dbReference>